<evidence type="ECO:0000256" key="1">
    <source>
        <dbReference type="ARBA" id="ARBA00004635"/>
    </source>
</evidence>
<evidence type="ECO:0000256" key="7">
    <source>
        <dbReference type="ARBA" id="ARBA00023288"/>
    </source>
</evidence>
<evidence type="ECO:0000256" key="4">
    <source>
        <dbReference type="ARBA" id="ARBA00022729"/>
    </source>
</evidence>
<keyword evidence="5" id="KW-0472">Membrane</keyword>
<dbReference type="Pfam" id="PF05504">
    <property type="entry name" value="Spore_GerAC"/>
    <property type="match status" value="1"/>
</dbReference>
<keyword evidence="6" id="KW-0564">Palmitate</keyword>
<proteinExistence type="inferred from homology"/>
<keyword evidence="7" id="KW-0449">Lipoprotein</keyword>
<dbReference type="Gene3D" id="3.30.300.210">
    <property type="entry name" value="Nutrient germinant receptor protein C, domain 3"/>
    <property type="match status" value="1"/>
</dbReference>
<dbReference type="AlphaFoldDB" id="A0A8J8SBI9"/>
<dbReference type="EMBL" id="CP058561">
    <property type="protein sequence ID" value="QUH28376.1"/>
    <property type="molecule type" value="Genomic_DNA"/>
</dbReference>
<dbReference type="GO" id="GO:0016020">
    <property type="term" value="C:membrane"/>
    <property type="evidence" value="ECO:0007669"/>
    <property type="project" value="UniProtKB-SubCell"/>
</dbReference>
<dbReference type="InterPro" id="IPR038501">
    <property type="entry name" value="Spore_GerAC_C_sf"/>
</dbReference>
<evidence type="ECO:0000256" key="5">
    <source>
        <dbReference type="ARBA" id="ARBA00023136"/>
    </source>
</evidence>
<dbReference type="Pfam" id="PF25198">
    <property type="entry name" value="Spore_GerAC_N"/>
    <property type="match status" value="1"/>
</dbReference>
<feature type="domain" description="Spore germination protein N-terminal" evidence="9">
    <location>
        <begin position="21"/>
        <end position="194"/>
    </location>
</feature>
<dbReference type="PROSITE" id="PS51257">
    <property type="entry name" value="PROKAR_LIPOPROTEIN"/>
    <property type="match status" value="1"/>
</dbReference>
<keyword evidence="4" id="KW-0732">Signal</keyword>
<dbReference type="NCBIfam" id="TIGR02887">
    <property type="entry name" value="spore_ger_x_C"/>
    <property type="match status" value="1"/>
</dbReference>
<protein>
    <submittedName>
        <fullName evidence="10">Ger(X)C family spore germination protein</fullName>
    </submittedName>
</protein>
<dbReference type="PANTHER" id="PTHR35789:SF1">
    <property type="entry name" value="SPORE GERMINATION PROTEIN B3"/>
    <property type="match status" value="1"/>
</dbReference>
<evidence type="ECO:0000259" key="8">
    <source>
        <dbReference type="Pfam" id="PF05504"/>
    </source>
</evidence>
<comment type="subcellular location">
    <subcellularLocation>
        <location evidence="1">Membrane</location>
        <topology evidence="1">Lipid-anchor</topology>
    </subcellularLocation>
</comment>
<dbReference type="InterPro" id="IPR046953">
    <property type="entry name" value="Spore_GerAC-like_C"/>
</dbReference>
<gene>
    <name evidence="10" type="ORF">HYG85_05360</name>
</gene>
<sequence>MYKKIICIFLIPLLLFTGCWDSKDINKKCVNISLGIDYVDDNIQFCGEIVKLTGSPREDTGESQSSSVYTIFAQGKTFEEARVNYNSNIPYPSFLGATRVVLFSEEFAKRGIESYLNRVDSLFDYRKTLNTVVCREPTKECFNIETDKALAIGLFIENILRNLKDEGNSICLDVGDLLSDIAFGSVGYVLPYIGIESNDLKYLGLAVFKDSKLIDIIDVHDTEPLLYILADNTKLVELIPDPLDNQNKYSFRVHINKRKISTSLKDDIVNITINLDLHAELRYQYYKHNISDEMIKQLETELSNKISNEIIDFVKEAQKNFKCDIFNFGEEFKAQHYYQYQEIDWEQAFLSANINANVKTTIVNKNLKSDDNFKNSK</sequence>
<accession>A0A8J8SBI9</accession>
<evidence type="ECO:0000313" key="11">
    <source>
        <dbReference type="Proteomes" id="UP000677305"/>
    </source>
</evidence>
<name>A0A8J8SBI9_9FIRM</name>
<feature type="domain" description="Spore germination GerAC-like C-terminal" evidence="8">
    <location>
        <begin position="204"/>
        <end position="364"/>
    </location>
</feature>
<comment type="similarity">
    <text evidence="2">Belongs to the GerABKC lipoprotein family.</text>
</comment>
<dbReference type="InterPro" id="IPR008844">
    <property type="entry name" value="Spore_GerAC-like"/>
</dbReference>
<reference evidence="10 11" key="1">
    <citation type="submission" date="2020-07" db="EMBL/GenBank/DDBJ databases">
        <title>Vallitalea guaymasensis genome.</title>
        <authorList>
            <person name="Postec A."/>
        </authorList>
    </citation>
    <scope>NUCLEOTIDE SEQUENCE [LARGE SCALE GENOMIC DNA]</scope>
    <source>
        <strain evidence="10 11">Ra1766G1</strain>
    </source>
</reference>
<evidence type="ECO:0000259" key="9">
    <source>
        <dbReference type="Pfam" id="PF25198"/>
    </source>
</evidence>
<dbReference type="KEGG" id="vgu:HYG85_05360"/>
<evidence type="ECO:0000313" key="10">
    <source>
        <dbReference type="EMBL" id="QUH28376.1"/>
    </source>
</evidence>
<dbReference type="PANTHER" id="PTHR35789">
    <property type="entry name" value="SPORE GERMINATION PROTEIN B3"/>
    <property type="match status" value="1"/>
</dbReference>
<organism evidence="10 11">
    <name type="scientific">Vallitalea guaymasensis</name>
    <dbReference type="NCBI Taxonomy" id="1185412"/>
    <lineage>
        <taxon>Bacteria</taxon>
        <taxon>Bacillati</taxon>
        <taxon>Bacillota</taxon>
        <taxon>Clostridia</taxon>
        <taxon>Lachnospirales</taxon>
        <taxon>Vallitaleaceae</taxon>
        <taxon>Vallitalea</taxon>
    </lineage>
</organism>
<evidence type="ECO:0000256" key="6">
    <source>
        <dbReference type="ARBA" id="ARBA00023139"/>
    </source>
</evidence>
<dbReference type="InterPro" id="IPR057336">
    <property type="entry name" value="GerAC_N"/>
</dbReference>
<dbReference type="Proteomes" id="UP000677305">
    <property type="component" value="Chromosome"/>
</dbReference>
<dbReference type="GO" id="GO:0009847">
    <property type="term" value="P:spore germination"/>
    <property type="evidence" value="ECO:0007669"/>
    <property type="project" value="InterPro"/>
</dbReference>
<dbReference type="RefSeq" id="WP_212692609.1">
    <property type="nucleotide sequence ID" value="NZ_CP058561.1"/>
</dbReference>
<keyword evidence="11" id="KW-1185">Reference proteome</keyword>
<keyword evidence="3" id="KW-0309">Germination</keyword>
<evidence type="ECO:0000256" key="3">
    <source>
        <dbReference type="ARBA" id="ARBA00022544"/>
    </source>
</evidence>
<evidence type="ECO:0000256" key="2">
    <source>
        <dbReference type="ARBA" id="ARBA00007886"/>
    </source>
</evidence>